<keyword evidence="3" id="KW-1185">Reference proteome</keyword>
<evidence type="ECO:0000313" key="3">
    <source>
        <dbReference type="Proteomes" id="UP000325577"/>
    </source>
</evidence>
<dbReference type="AlphaFoldDB" id="A0A5J5AZG0"/>
<evidence type="ECO:0000313" key="2">
    <source>
        <dbReference type="EMBL" id="KAA8535769.1"/>
    </source>
</evidence>
<reference evidence="2 3" key="1">
    <citation type="submission" date="2019-09" db="EMBL/GenBank/DDBJ databases">
        <title>A chromosome-level genome assembly of the Chinese tupelo Nyssa sinensis.</title>
        <authorList>
            <person name="Yang X."/>
            <person name="Kang M."/>
            <person name="Yang Y."/>
            <person name="Xiong H."/>
            <person name="Wang M."/>
            <person name="Zhang Z."/>
            <person name="Wang Z."/>
            <person name="Wu H."/>
            <person name="Ma T."/>
            <person name="Liu J."/>
            <person name="Xi Z."/>
        </authorList>
    </citation>
    <scope>NUCLEOTIDE SEQUENCE [LARGE SCALE GENOMIC DNA]</scope>
    <source>
        <strain evidence="2">J267</strain>
        <tissue evidence="2">Leaf</tissue>
    </source>
</reference>
<proteinExistence type="predicted"/>
<accession>A0A5J5AZG0</accession>
<feature type="region of interest" description="Disordered" evidence="1">
    <location>
        <begin position="31"/>
        <end position="54"/>
    </location>
</feature>
<protein>
    <submittedName>
        <fullName evidence="2">Uncharacterized protein</fullName>
    </submittedName>
</protein>
<dbReference type="Proteomes" id="UP000325577">
    <property type="component" value="Linkage Group LG17"/>
</dbReference>
<name>A0A5J5AZG0_9ASTE</name>
<evidence type="ECO:0000256" key="1">
    <source>
        <dbReference type="SAM" id="MobiDB-lite"/>
    </source>
</evidence>
<organism evidence="2 3">
    <name type="scientific">Nyssa sinensis</name>
    <dbReference type="NCBI Taxonomy" id="561372"/>
    <lineage>
        <taxon>Eukaryota</taxon>
        <taxon>Viridiplantae</taxon>
        <taxon>Streptophyta</taxon>
        <taxon>Embryophyta</taxon>
        <taxon>Tracheophyta</taxon>
        <taxon>Spermatophyta</taxon>
        <taxon>Magnoliopsida</taxon>
        <taxon>eudicotyledons</taxon>
        <taxon>Gunneridae</taxon>
        <taxon>Pentapetalae</taxon>
        <taxon>asterids</taxon>
        <taxon>Cornales</taxon>
        <taxon>Nyssaceae</taxon>
        <taxon>Nyssa</taxon>
    </lineage>
</organism>
<sequence>MPSFFGWRLAMRNKLMERGICDMALGQARGRRQQARPLSHNSTPIRPLPSSETRDHTLVTWPPWRQASVQLHPELDVGGLRIMLFKSCDKLMEDNVYA</sequence>
<dbReference type="EMBL" id="CM018040">
    <property type="protein sequence ID" value="KAA8535769.1"/>
    <property type="molecule type" value="Genomic_DNA"/>
</dbReference>
<gene>
    <name evidence="2" type="ORF">F0562_030729</name>
</gene>